<keyword evidence="2 8" id="KW-0699">rRNA-binding</keyword>
<dbReference type="SUPFAM" id="SSF54821">
    <property type="entry name" value="Ribosomal protein S3 C-terminal domain"/>
    <property type="match status" value="1"/>
</dbReference>
<dbReference type="InterPro" id="IPR001351">
    <property type="entry name" value="Ribosomal_uS3_C"/>
</dbReference>
<dbReference type="EMBL" id="CP020921">
    <property type="protein sequence ID" value="AWB09862.1"/>
    <property type="molecule type" value="Genomic_DNA"/>
</dbReference>
<dbReference type="RefSeq" id="WP_108308700.1">
    <property type="nucleotide sequence ID" value="NZ_CP020921.1"/>
</dbReference>
<dbReference type="SMART" id="SM00322">
    <property type="entry name" value="KH"/>
    <property type="match status" value="1"/>
</dbReference>
<dbReference type="AlphaFoldDB" id="A0A2R4VZC6"/>
<dbReference type="InterPro" id="IPR004087">
    <property type="entry name" value="KH_dom"/>
</dbReference>
<keyword evidence="3 8" id="KW-0694">RNA-binding</keyword>
<comment type="subunit">
    <text evidence="8">Part of the 30S ribosomal subunit. Forms a tight complex with proteins S10 and S14.</text>
</comment>
<dbReference type="GO" id="GO:0003735">
    <property type="term" value="F:structural constituent of ribosome"/>
    <property type="evidence" value="ECO:0007669"/>
    <property type="project" value="InterPro"/>
</dbReference>
<dbReference type="SUPFAM" id="SSF54814">
    <property type="entry name" value="Prokaryotic type KH domain (KH-domain type II)"/>
    <property type="match status" value="1"/>
</dbReference>
<evidence type="ECO:0000256" key="9">
    <source>
        <dbReference type="RuleBase" id="RU003624"/>
    </source>
</evidence>
<accession>A0A2R4VZC6</accession>
<dbReference type="InterPro" id="IPR018280">
    <property type="entry name" value="Ribosomal_uS3_CS"/>
</dbReference>
<keyword evidence="4 8" id="KW-0689">Ribosomal protein</keyword>
<comment type="function">
    <text evidence="6 8">Binds the lower part of the 30S subunit head. Binds mRNA in the 70S ribosome, positioning it for translation.</text>
</comment>
<dbReference type="KEGG" id="taci:TDSAC_0487"/>
<dbReference type="InterPro" id="IPR004044">
    <property type="entry name" value="KH_dom_type_2"/>
</dbReference>
<keyword evidence="12" id="KW-1185">Reference proteome</keyword>
<dbReference type="GO" id="GO:0006412">
    <property type="term" value="P:translation"/>
    <property type="evidence" value="ECO:0007669"/>
    <property type="project" value="UniProtKB-UniRule"/>
</dbReference>
<keyword evidence="5 8" id="KW-0687">Ribonucleoprotein</keyword>
<dbReference type="InterPro" id="IPR057258">
    <property type="entry name" value="Ribosomal_uS3"/>
</dbReference>
<dbReference type="InterPro" id="IPR009019">
    <property type="entry name" value="KH_sf_prok-type"/>
</dbReference>
<name>A0A2R4VZC6_THEAF</name>
<evidence type="ECO:0000313" key="11">
    <source>
        <dbReference type="EMBL" id="AWB09862.1"/>
    </source>
</evidence>
<dbReference type="Pfam" id="PF07650">
    <property type="entry name" value="KH_2"/>
    <property type="match status" value="1"/>
</dbReference>
<dbReference type="OrthoDB" id="9806396at2"/>
<evidence type="ECO:0000256" key="6">
    <source>
        <dbReference type="ARBA" id="ARBA00024998"/>
    </source>
</evidence>
<evidence type="ECO:0000256" key="5">
    <source>
        <dbReference type="ARBA" id="ARBA00023274"/>
    </source>
</evidence>
<evidence type="ECO:0000256" key="7">
    <source>
        <dbReference type="ARBA" id="ARBA00035257"/>
    </source>
</evidence>
<dbReference type="InterPro" id="IPR005704">
    <property type="entry name" value="Ribosomal_uS3_bac-typ"/>
</dbReference>
<evidence type="ECO:0000256" key="2">
    <source>
        <dbReference type="ARBA" id="ARBA00022730"/>
    </source>
</evidence>
<dbReference type="Gene3D" id="3.30.300.20">
    <property type="match status" value="1"/>
</dbReference>
<dbReference type="Proteomes" id="UP000244792">
    <property type="component" value="Chromosome"/>
</dbReference>
<feature type="domain" description="KH type-2" evidence="10">
    <location>
        <begin position="39"/>
        <end position="111"/>
    </location>
</feature>
<reference evidence="11 12" key="1">
    <citation type="submission" date="2017-04" db="EMBL/GenBank/DDBJ databases">
        <title>Genomic insights into metabolism of Thermodesulfobium acidiphilum.</title>
        <authorList>
            <person name="Toshchakov S.V."/>
            <person name="Frolov E.N."/>
            <person name="Kublanov I.V."/>
            <person name="Samarov N.I."/>
            <person name="Novikov A."/>
            <person name="Lebedinsky A.V."/>
            <person name="Bonch-Osmolovskaya E.A."/>
            <person name="Chernyh N.A."/>
        </authorList>
    </citation>
    <scope>NUCLEOTIDE SEQUENCE [LARGE SCALE GENOMIC DNA]</scope>
    <source>
        <strain evidence="11 12">3127-1</strain>
    </source>
</reference>
<dbReference type="PANTHER" id="PTHR11760:SF19">
    <property type="entry name" value="SMALL RIBOSOMAL SUBUNIT PROTEIN US3C"/>
    <property type="match status" value="1"/>
</dbReference>
<evidence type="ECO:0000259" key="10">
    <source>
        <dbReference type="PROSITE" id="PS50823"/>
    </source>
</evidence>
<dbReference type="PROSITE" id="PS50823">
    <property type="entry name" value="KH_TYPE_2"/>
    <property type="match status" value="1"/>
</dbReference>
<dbReference type="GO" id="GO:0019843">
    <property type="term" value="F:rRNA binding"/>
    <property type="evidence" value="ECO:0007669"/>
    <property type="project" value="UniProtKB-UniRule"/>
</dbReference>
<evidence type="ECO:0000256" key="1">
    <source>
        <dbReference type="ARBA" id="ARBA00010761"/>
    </source>
</evidence>
<dbReference type="InterPro" id="IPR015946">
    <property type="entry name" value="KH_dom-like_a/b"/>
</dbReference>
<proteinExistence type="inferred from homology"/>
<dbReference type="GO" id="GO:0022627">
    <property type="term" value="C:cytosolic small ribosomal subunit"/>
    <property type="evidence" value="ECO:0007669"/>
    <property type="project" value="TreeGrafter"/>
</dbReference>
<evidence type="ECO:0000256" key="4">
    <source>
        <dbReference type="ARBA" id="ARBA00022980"/>
    </source>
</evidence>
<comment type="similarity">
    <text evidence="1 8 9">Belongs to the universal ribosomal protein uS3 family.</text>
</comment>
<dbReference type="Pfam" id="PF00189">
    <property type="entry name" value="Ribosomal_S3_C"/>
    <property type="match status" value="1"/>
</dbReference>
<protein>
    <recommendedName>
        <fullName evidence="7 8">Small ribosomal subunit protein uS3</fullName>
    </recommendedName>
</protein>
<evidence type="ECO:0000256" key="3">
    <source>
        <dbReference type="ARBA" id="ARBA00022884"/>
    </source>
</evidence>
<dbReference type="FunFam" id="3.30.300.20:FF:000001">
    <property type="entry name" value="30S ribosomal protein S3"/>
    <property type="match status" value="1"/>
</dbReference>
<dbReference type="NCBIfam" id="TIGR01009">
    <property type="entry name" value="rpsC_bact"/>
    <property type="match status" value="1"/>
</dbReference>
<evidence type="ECO:0000256" key="8">
    <source>
        <dbReference type="HAMAP-Rule" id="MF_01309"/>
    </source>
</evidence>
<dbReference type="PANTHER" id="PTHR11760">
    <property type="entry name" value="30S/40S RIBOSOMAL PROTEIN S3"/>
    <property type="match status" value="1"/>
</dbReference>
<organism evidence="11 12">
    <name type="scientific">Thermodesulfobium acidiphilum</name>
    <dbReference type="NCBI Taxonomy" id="1794699"/>
    <lineage>
        <taxon>Bacteria</taxon>
        <taxon>Pseudomonadati</taxon>
        <taxon>Thermodesulfobiota</taxon>
        <taxon>Thermodesulfobiia</taxon>
        <taxon>Thermodesulfobiales</taxon>
        <taxon>Thermodesulfobiaceae</taxon>
        <taxon>Thermodesulfobium</taxon>
    </lineage>
</organism>
<dbReference type="HAMAP" id="MF_01309_B">
    <property type="entry name" value="Ribosomal_uS3_B"/>
    <property type="match status" value="1"/>
</dbReference>
<dbReference type="Gene3D" id="3.30.1140.32">
    <property type="entry name" value="Ribosomal protein S3, C-terminal domain"/>
    <property type="match status" value="1"/>
</dbReference>
<sequence length="245" mass="27398">MGQKVHPNGLRVGITKDHITHWFAPKSSFSSDLVQDFKIRQFIKKELSSAFVSKVLIDRRGSKGQERIKVIVRTARPGMVIGRGGQGREVLRKKLVDEFNSNIEVDVEDIPVPDLDAQLIAENVASQIEKRVTFRRAMKQAIFRARRSGAKGIKIMVGGRLGGAEVARSEWLREGRVPLQTLRADIDYGFAEAHTIYGIIGVKVWLYVNDFAEYAKFASPIIPVPASVKHENLPLEEGEISHDDA</sequence>
<dbReference type="InterPro" id="IPR036419">
    <property type="entry name" value="Ribosomal_S3_C_sf"/>
</dbReference>
<evidence type="ECO:0000313" key="12">
    <source>
        <dbReference type="Proteomes" id="UP000244792"/>
    </source>
</evidence>
<dbReference type="CDD" id="cd02412">
    <property type="entry name" value="KH-II_30S_S3"/>
    <property type="match status" value="1"/>
</dbReference>
<dbReference type="GO" id="GO:0003729">
    <property type="term" value="F:mRNA binding"/>
    <property type="evidence" value="ECO:0007669"/>
    <property type="project" value="UniProtKB-UniRule"/>
</dbReference>
<gene>
    <name evidence="8" type="primary">rpsC</name>
    <name evidence="11" type="ORF">TDSAC_0487</name>
</gene>
<dbReference type="PROSITE" id="PS00548">
    <property type="entry name" value="RIBOSOMAL_S3"/>
    <property type="match status" value="1"/>
</dbReference>